<dbReference type="SUPFAM" id="SSF51197">
    <property type="entry name" value="Clavaminate synthase-like"/>
    <property type="match status" value="1"/>
</dbReference>
<dbReference type="GO" id="GO:0016706">
    <property type="term" value="F:2-oxoglutarate-dependent dioxygenase activity"/>
    <property type="evidence" value="ECO:0007669"/>
    <property type="project" value="InterPro"/>
</dbReference>
<gene>
    <name evidence="2" type="ORF">AB5J49_09195</name>
</gene>
<reference evidence="2" key="1">
    <citation type="submission" date="2024-07" db="EMBL/GenBank/DDBJ databases">
        <authorList>
            <person name="Yu S.T."/>
        </authorList>
    </citation>
    <scope>NUCLEOTIDE SEQUENCE</scope>
    <source>
        <strain evidence="2">R28</strain>
    </source>
</reference>
<dbReference type="AlphaFoldDB" id="A0AB39PSY6"/>
<name>A0AB39PSY6_9ACTN</name>
<evidence type="ECO:0000259" key="1">
    <source>
        <dbReference type="Pfam" id="PF05373"/>
    </source>
</evidence>
<dbReference type="EMBL" id="CP163439">
    <property type="protein sequence ID" value="XDQ33479.1"/>
    <property type="molecule type" value="Genomic_DNA"/>
</dbReference>
<feature type="domain" description="L-proline 3-hydroxylase C-terminal" evidence="1">
    <location>
        <begin position="39"/>
        <end position="87"/>
    </location>
</feature>
<sequence>MFPHPPVAPRLTFEGTFGAKKDFADATAHAPDLSPDLPSQVHCTYDVHPSETYEWLVAISKGVGDDEVVEKAERTSDFAIGARELSEHFSLTV</sequence>
<proteinExistence type="predicted"/>
<dbReference type="RefSeq" id="WP_369168038.1">
    <property type="nucleotide sequence ID" value="NZ_CP163439.1"/>
</dbReference>
<dbReference type="Gene3D" id="1.10.1720.10">
    <property type="entry name" value="L-proline 3-hydroxylase, C-terminal domain"/>
    <property type="match status" value="1"/>
</dbReference>
<evidence type="ECO:0000313" key="2">
    <source>
        <dbReference type="EMBL" id="XDQ33479.1"/>
    </source>
</evidence>
<accession>A0AB39PSY6</accession>
<dbReference type="Pfam" id="PF05373">
    <property type="entry name" value="Pro_3_hydrox_C"/>
    <property type="match status" value="1"/>
</dbReference>
<protein>
    <recommendedName>
        <fullName evidence="1">L-proline 3-hydroxylase C-terminal domain-containing protein</fullName>
    </recommendedName>
</protein>
<dbReference type="InterPro" id="IPR037037">
    <property type="entry name" value="Pro_3_hydrox_C_sf"/>
</dbReference>
<organism evidence="2">
    <name type="scientific">Streptomyces sp. R28</name>
    <dbReference type="NCBI Taxonomy" id="3238628"/>
    <lineage>
        <taxon>Bacteria</taxon>
        <taxon>Bacillati</taxon>
        <taxon>Actinomycetota</taxon>
        <taxon>Actinomycetes</taxon>
        <taxon>Kitasatosporales</taxon>
        <taxon>Streptomycetaceae</taxon>
        <taxon>Streptomyces</taxon>
    </lineage>
</organism>
<dbReference type="InterPro" id="IPR008035">
    <property type="entry name" value="Pro_3_hydrox_C"/>
</dbReference>